<comment type="caution">
    <text evidence="1">The sequence shown here is derived from an EMBL/GenBank/DDBJ whole genome shotgun (WGS) entry which is preliminary data.</text>
</comment>
<reference evidence="1 2" key="1">
    <citation type="submission" date="2014-02" db="EMBL/GenBank/DDBJ databases">
        <title>Vibrio fortis Dalian14 Genome Sequencing.</title>
        <authorList>
            <person name="Wang Y."/>
            <person name="Song L."/>
            <person name="Liu G."/>
            <person name="Ding J."/>
        </authorList>
    </citation>
    <scope>NUCLEOTIDE SEQUENCE [LARGE SCALE GENOMIC DNA]</scope>
    <source>
        <strain evidence="1 2">Dalian14</strain>
    </source>
</reference>
<evidence type="ECO:0008006" key="3">
    <source>
        <dbReference type="Google" id="ProtNLM"/>
    </source>
</evidence>
<keyword evidence="2" id="KW-1185">Reference proteome</keyword>
<dbReference type="OrthoDB" id="5915128at2"/>
<dbReference type="InterPro" id="IPR010352">
    <property type="entry name" value="DUF945"/>
</dbReference>
<accession>A0A066UQU1</accession>
<dbReference type="Pfam" id="PF06097">
    <property type="entry name" value="DUF945"/>
    <property type="match status" value="1"/>
</dbReference>
<dbReference type="Proteomes" id="UP000027219">
    <property type="component" value="Unassembled WGS sequence"/>
</dbReference>
<dbReference type="EMBL" id="JFFR01000002">
    <property type="protein sequence ID" value="KDN29796.1"/>
    <property type="molecule type" value="Genomic_DNA"/>
</dbReference>
<dbReference type="STRING" id="212667.VFDL14_03325"/>
<organism evidence="1 2">
    <name type="scientific">Vibrio fortis</name>
    <dbReference type="NCBI Taxonomy" id="212667"/>
    <lineage>
        <taxon>Bacteria</taxon>
        <taxon>Pseudomonadati</taxon>
        <taxon>Pseudomonadota</taxon>
        <taxon>Gammaproteobacteria</taxon>
        <taxon>Vibrionales</taxon>
        <taxon>Vibrionaceae</taxon>
        <taxon>Vibrio</taxon>
    </lineage>
</organism>
<evidence type="ECO:0000313" key="2">
    <source>
        <dbReference type="Proteomes" id="UP000027219"/>
    </source>
</evidence>
<evidence type="ECO:0000313" key="1">
    <source>
        <dbReference type="EMBL" id="KDN29796.1"/>
    </source>
</evidence>
<gene>
    <name evidence="1" type="ORF">VFDL14_03325</name>
</gene>
<protein>
    <recommendedName>
        <fullName evidence="3">DUF945 domain-containing protein</fullName>
    </recommendedName>
</protein>
<sequence length="420" mass="46089">MEQLRKIGAIGGAISLALCWPLAVGQIGQNAITDGIATLNSSSIQAEIVDYDRGYFSSNVKTRITIIDESLKEQLAIDGLPTEYVVNSDVSHGLIGLDALSTLEDQPDLPLTLTTSTELNGNTSFNLELSQLNHQGTAENETSVSITKSTISGHATVLGQIDYKLDIPSIQIDFPSGEEMTLSNLKGVGEGKQAKGYWLGTQNFTIDSFAVTDAQMQPYVSIQNSQYDFESHLDEATKRLRSNLKLNIASIQTSDGEVNNLNVDFEMDKLDSQSFEKVFEIYQSNPVLTQEDIEQIIPYIDTLFAKGFDLSMKNISLDLGEGEFHSKWLVSVPEGTENISSDPSLIIPALKGDISSSFSNELVQEYPFIQEGIDELIVMEMIKQTETGYEIHAALENGNLVFENGQEIPLIALLMPALMQ</sequence>
<name>A0A066UQU1_9VIBR</name>
<proteinExistence type="predicted"/>
<dbReference type="RefSeq" id="WP_032548721.1">
    <property type="nucleotide sequence ID" value="NZ_JBEEAX010000002.1"/>
</dbReference>
<dbReference type="AlphaFoldDB" id="A0A066UQU1"/>